<dbReference type="EMBL" id="ML975149">
    <property type="protein sequence ID" value="KAF1817505.1"/>
    <property type="molecule type" value="Genomic_DNA"/>
</dbReference>
<name>A0A6G1GHC8_9PEZI</name>
<feature type="region of interest" description="Disordered" evidence="1">
    <location>
        <begin position="102"/>
        <end position="134"/>
    </location>
</feature>
<reference evidence="3 5" key="1">
    <citation type="submission" date="2020-01" db="EMBL/GenBank/DDBJ databases">
        <authorList>
            <consortium name="DOE Joint Genome Institute"/>
            <person name="Haridas S."/>
            <person name="Albert R."/>
            <person name="Binder M."/>
            <person name="Bloem J."/>
            <person name="Labutti K."/>
            <person name="Salamov A."/>
            <person name="Andreopoulos B."/>
            <person name="Baker S.E."/>
            <person name="Barry K."/>
            <person name="Bills G."/>
            <person name="Bluhm B.H."/>
            <person name="Cannon C."/>
            <person name="Castanera R."/>
            <person name="Culley D.E."/>
            <person name="Daum C."/>
            <person name="Ezra D."/>
            <person name="Gonzalez J.B."/>
            <person name="Henrissat B."/>
            <person name="Kuo A."/>
            <person name="Liang C."/>
            <person name="Lipzen A."/>
            <person name="Lutzoni F."/>
            <person name="Magnuson J."/>
            <person name="Mondo S."/>
            <person name="Nolan M."/>
            <person name="Ohm R."/>
            <person name="Pangilinan J."/>
            <person name="Park H.-J."/>
            <person name="Ramirez L."/>
            <person name="Alfaro M."/>
            <person name="Sun H."/>
            <person name="Tritt A."/>
            <person name="Yoshinaga Y."/>
            <person name="Zwiers L.-H."/>
            <person name="Turgeon B.G."/>
            <person name="Goodwin S.B."/>
            <person name="Spatafora J.W."/>
            <person name="Crous P.W."/>
            <person name="Grigoriev I.V."/>
        </authorList>
    </citation>
    <scope>NUCLEOTIDE SEQUENCE</scope>
    <source>
        <strain evidence="3 5">CBS 781.70</strain>
    </source>
</reference>
<protein>
    <submittedName>
        <fullName evidence="3 5">Uncharacterized protein</fullName>
    </submittedName>
</protein>
<evidence type="ECO:0000313" key="4">
    <source>
        <dbReference type="Proteomes" id="UP000504638"/>
    </source>
</evidence>
<dbReference type="Proteomes" id="UP000504638">
    <property type="component" value="Unplaced"/>
</dbReference>
<dbReference type="GeneID" id="54415008"/>
<keyword evidence="2" id="KW-0812">Transmembrane</keyword>
<gene>
    <name evidence="3 5" type="ORF">P152DRAFT_21398</name>
</gene>
<reference evidence="5" key="3">
    <citation type="submission" date="2025-04" db="UniProtKB">
        <authorList>
            <consortium name="RefSeq"/>
        </authorList>
    </citation>
    <scope>IDENTIFICATION</scope>
    <source>
        <strain evidence="5">CBS 781.70</strain>
    </source>
</reference>
<dbReference type="RefSeq" id="XP_033539136.1">
    <property type="nucleotide sequence ID" value="XM_033674438.1"/>
</dbReference>
<evidence type="ECO:0000256" key="1">
    <source>
        <dbReference type="SAM" id="MobiDB-lite"/>
    </source>
</evidence>
<evidence type="ECO:0000313" key="5">
    <source>
        <dbReference type="RefSeq" id="XP_033539136.1"/>
    </source>
</evidence>
<keyword evidence="2" id="KW-1133">Transmembrane helix</keyword>
<keyword evidence="2" id="KW-0472">Membrane</keyword>
<feature type="transmembrane region" description="Helical" evidence="2">
    <location>
        <begin position="6"/>
        <end position="27"/>
    </location>
</feature>
<proteinExistence type="predicted"/>
<organism evidence="3">
    <name type="scientific">Eremomyces bilateralis CBS 781.70</name>
    <dbReference type="NCBI Taxonomy" id="1392243"/>
    <lineage>
        <taxon>Eukaryota</taxon>
        <taxon>Fungi</taxon>
        <taxon>Dikarya</taxon>
        <taxon>Ascomycota</taxon>
        <taxon>Pezizomycotina</taxon>
        <taxon>Dothideomycetes</taxon>
        <taxon>Dothideomycetes incertae sedis</taxon>
        <taxon>Eremomycetales</taxon>
        <taxon>Eremomycetaceae</taxon>
        <taxon>Eremomyces</taxon>
    </lineage>
</organism>
<accession>A0A6G1GHC8</accession>
<sequence>MSSAEPFTPASILHVVFTVAVFPHFTLRRHRTTTCSRRCDLSLAMRNLSMTTLTTLTTLTSRRDHRRGCCSTCQNMALDPPGSTHWLGLRCVTGLSWPARRRRVHSRPTAADAGRSGGNGKGTGRWTRRDRFMT</sequence>
<reference evidence="5" key="2">
    <citation type="submission" date="2020-04" db="EMBL/GenBank/DDBJ databases">
        <authorList>
            <consortium name="NCBI Genome Project"/>
        </authorList>
    </citation>
    <scope>NUCLEOTIDE SEQUENCE</scope>
    <source>
        <strain evidence="5">CBS 781.70</strain>
    </source>
</reference>
<dbReference type="AlphaFoldDB" id="A0A6G1GHC8"/>
<evidence type="ECO:0000256" key="2">
    <source>
        <dbReference type="SAM" id="Phobius"/>
    </source>
</evidence>
<evidence type="ECO:0000313" key="3">
    <source>
        <dbReference type="EMBL" id="KAF1817505.1"/>
    </source>
</evidence>
<keyword evidence="4" id="KW-1185">Reference proteome</keyword>